<reference evidence="1 2" key="1">
    <citation type="journal article" date="2011" name="J. Virol.">
        <title>Genomic and proteomic characterization of the broad host range Salmonella phage PVP-SE1 - The creation of a new phage genus.</title>
        <authorList>
            <person name="Santos S.B."/>
            <person name="Kropinski A.M."/>
            <person name="Ceyssens P.J."/>
            <person name="Ackermann H.W."/>
            <person name="Villegas A."/>
            <person name="Lavigne R."/>
            <person name="Krylov V.N."/>
            <person name="Carvalho C.M."/>
            <person name="Ferreira E.C."/>
            <person name="Azeredo J."/>
        </authorList>
    </citation>
    <scope>NUCLEOTIDE SEQUENCE [LARGE SCALE GENOMIC DNA]</scope>
    <source>
        <strain evidence="1">PVP-SE1</strain>
    </source>
</reference>
<dbReference type="KEGG" id="vg:11258110"/>
<proteinExistence type="predicted"/>
<dbReference type="EMBL" id="GU070616">
    <property type="protein sequence ID" value="ADP02525.1"/>
    <property type="molecule type" value="Genomic_DNA"/>
</dbReference>
<evidence type="ECO:0000313" key="1">
    <source>
        <dbReference type="EMBL" id="ADP02525.1"/>
    </source>
</evidence>
<sequence length="201" mass="22903">MDIIVLNAPPLSGKDDISTYLCDGHPNLHHEEVKELLFEVAVRTAGISRDLWDAMYTRRYKEVPSPYLMIDGVNVSPRQWMIHCSEKVIKPLFGKSAFGKAAVEKLKQNYANDEVIVFSDGGFPEEIRELSDHAYATGGEFFLARIHRKGYDWGNDSRNWLYLDGIRGHEKDFDNKEGKLTDCAESVLEWARSISYGEENA</sequence>
<dbReference type="OrthoDB" id="9664at10239"/>
<evidence type="ECO:0000313" key="2">
    <source>
        <dbReference type="Proteomes" id="UP000008530"/>
    </source>
</evidence>
<dbReference type="RefSeq" id="YP_004893936.1">
    <property type="nucleotide sequence ID" value="NC_016071.1"/>
</dbReference>
<organism evidence="1 2">
    <name type="scientific">Salmonella phage PVPSE1</name>
    <dbReference type="NCBI Taxonomy" id="889338"/>
    <lineage>
        <taxon>Viruses</taxon>
        <taxon>Duplodnaviria</taxon>
        <taxon>Heunggongvirae</taxon>
        <taxon>Uroviricota</taxon>
        <taxon>Caudoviricetes</taxon>
        <taxon>Vequintavirinae</taxon>
        <taxon>Seunavirus</taxon>
        <taxon>Seunavirus PVPSE1</taxon>
    </lineage>
</organism>
<gene>
    <name evidence="1" type="primary">130</name>
</gene>
<dbReference type="Proteomes" id="UP000008530">
    <property type="component" value="Segment"/>
</dbReference>
<dbReference type="GeneID" id="11258110"/>
<keyword evidence="2" id="KW-1185">Reference proteome</keyword>
<name>G3BLZ5_9CAUD</name>
<protein>
    <submittedName>
        <fullName evidence="1">Uncharacterized protein 130</fullName>
    </submittedName>
</protein>
<accession>G3BLZ5</accession>